<dbReference type="PROSITE" id="PS51078">
    <property type="entry name" value="ICLR_ED"/>
    <property type="match status" value="1"/>
</dbReference>
<keyword evidence="3" id="KW-0804">Transcription</keyword>
<dbReference type="SMART" id="SM00346">
    <property type="entry name" value="HTH_ICLR"/>
    <property type="match status" value="1"/>
</dbReference>
<dbReference type="KEGG" id="fhi:FSC454_06505"/>
<dbReference type="InterPro" id="IPR005471">
    <property type="entry name" value="Tscrpt_reg_IclR_N"/>
</dbReference>
<evidence type="ECO:0000259" key="5">
    <source>
        <dbReference type="PROSITE" id="PS51078"/>
    </source>
</evidence>
<dbReference type="GO" id="GO:0045892">
    <property type="term" value="P:negative regulation of DNA-templated transcription"/>
    <property type="evidence" value="ECO:0007669"/>
    <property type="project" value="TreeGrafter"/>
</dbReference>
<evidence type="ECO:0000256" key="3">
    <source>
        <dbReference type="ARBA" id="ARBA00023163"/>
    </source>
</evidence>
<gene>
    <name evidence="6" type="ORF">FSC454_06505</name>
</gene>
<dbReference type="Proteomes" id="UP000182459">
    <property type="component" value="Chromosome"/>
</dbReference>
<dbReference type="InterPro" id="IPR029016">
    <property type="entry name" value="GAF-like_dom_sf"/>
</dbReference>
<evidence type="ECO:0000256" key="1">
    <source>
        <dbReference type="ARBA" id="ARBA00023015"/>
    </source>
</evidence>
<keyword evidence="1" id="KW-0805">Transcription regulation</keyword>
<evidence type="ECO:0000313" key="6">
    <source>
        <dbReference type="EMBL" id="APD50780.1"/>
    </source>
</evidence>
<dbReference type="SUPFAM" id="SSF55781">
    <property type="entry name" value="GAF domain-like"/>
    <property type="match status" value="1"/>
</dbReference>
<dbReference type="RefSeq" id="WP_066046407.1">
    <property type="nucleotide sequence ID" value="NZ_CP018093.1"/>
</dbReference>
<dbReference type="Pfam" id="PF09339">
    <property type="entry name" value="HTH_IclR"/>
    <property type="match status" value="1"/>
</dbReference>
<keyword evidence="7" id="KW-1185">Reference proteome</keyword>
<dbReference type="InterPro" id="IPR036390">
    <property type="entry name" value="WH_DNA-bd_sf"/>
</dbReference>
<dbReference type="Gene3D" id="1.10.10.10">
    <property type="entry name" value="Winged helix-like DNA-binding domain superfamily/Winged helix DNA-binding domain"/>
    <property type="match status" value="1"/>
</dbReference>
<dbReference type="PROSITE" id="PS51077">
    <property type="entry name" value="HTH_ICLR"/>
    <property type="match status" value="1"/>
</dbReference>
<proteinExistence type="predicted"/>
<dbReference type="GO" id="GO:0003700">
    <property type="term" value="F:DNA-binding transcription factor activity"/>
    <property type="evidence" value="ECO:0007669"/>
    <property type="project" value="TreeGrafter"/>
</dbReference>
<dbReference type="InterPro" id="IPR014757">
    <property type="entry name" value="Tscrpt_reg_IclR_C"/>
</dbReference>
<keyword evidence="2" id="KW-0238">DNA-binding</keyword>
<dbReference type="PANTHER" id="PTHR30136">
    <property type="entry name" value="HELIX-TURN-HELIX TRANSCRIPTIONAL REGULATOR, ICLR FAMILY"/>
    <property type="match status" value="1"/>
</dbReference>
<evidence type="ECO:0000259" key="4">
    <source>
        <dbReference type="PROSITE" id="PS51077"/>
    </source>
</evidence>
<dbReference type="PANTHER" id="PTHR30136:SF35">
    <property type="entry name" value="HTH-TYPE TRANSCRIPTIONAL REGULATOR RV1719"/>
    <property type="match status" value="1"/>
</dbReference>
<accession>A0AAC9J614</accession>
<dbReference type="EMBL" id="CP018093">
    <property type="protein sequence ID" value="APD50780.1"/>
    <property type="molecule type" value="Genomic_DNA"/>
</dbReference>
<dbReference type="SUPFAM" id="SSF46785">
    <property type="entry name" value="Winged helix' DNA-binding domain"/>
    <property type="match status" value="1"/>
</dbReference>
<sequence>MSEDKRIQVISRAVNVLKSIGSKPDGMSLGEIAKQIYLPRSTVQRIVAALEMEGFIRIEGAGKILLGQGIFKLISSCYADIITLTQDSLSKLSEKVHETVSLTQSYDKNLLVLHRFVVNRELQITPRIGALIPIHNTAAGRALLALHTDDKIVELLGEQISDNKELFEKIAKIRVEGIDVDYSQSVKGVVTIGVAVKTFLGSFGIAILAPQHRFDKNKEFYVNELLKTKSKIIDEIGVK</sequence>
<name>A0AAC9J614_9GAMM</name>
<dbReference type="Pfam" id="PF01614">
    <property type="entry name" value="IclR_C"/>
    <property type="match status" value="1"/>
</dbReference>
<dbReference type="InterPro" id="IPR050707">
    <property type="entry name" value="HTH_MetabolicPath_Reg"/>
</dbReference>
<organism evidence="6 7">
    <name type="scientific">Francisella hispaniensis FSC454</name>
    <dbReference type="NCBI Taxonomy" id="1088883"/>
    <lineage>
        <taxon>Bacteria</taxon>
        <taxon>Pseudomonadati</taxon>
        <taxon>Pseudomonadota</taxon>
        <taxon>Gammaproteobacteria</taxon>
        <taxon>Thiotrichales</taxon>
        <taxon>Francisellaceae</taxon>
        <taxon>Francisella</taxon>
    </lineage>
</organism>
<feature type="domain" description="HTH iclR-type" evidence="4">
    <location>
        <begin position="7"/>
        <end position="68"/>
    </location>
</feature>
<evidence type="ECO:0000313" key="7">
    <source>
        <dbReference type="Proteomes" id="UP000182459"/>
    </source>
</evidence>
<dbReference type="AlphaFoldDB" id="A0AAC9J614"/>
<feature type="domain" description="IclR-ED" evidence="5">
    <location>
        <begin position="62"/>
        <end position="239"/>
    </location>
</feature>
<dbReference type="Gene3D" id="3.30.450.40">
    <property type="match status" value="1"/>
</dbReference>
<evidence type="ECO:0000256" key="2">
    <source>
        <dbReference type="ARBA" id="ARBA00023125"/>
    </source>
</evidence>
<reference evidence="6 7" key="1">
    <citation type="submission" date="2016-11" db="EMBL/GenBank/DDBJ databases">
        <authorList>
            <person name="Hagglund E."/>
            <person name="Bystrom M."/>
            <person name="Naslund J."/>
            <person name="Stenberg P."/>
            <person name="Sjodin A."/>
        </authorList>
    </citation>
    <scope>NUCLEOTIDE SEQUENCE [LARGE SCALE GENOMIC DNA]</scope>
    <source>
        <strain evidence="6 7">CCUG 58020</strain>
    </source>
</reference>
<dbReference type="InterPro" id="IPR036388">
    <property type="entry name" value="WH-like_DNA-bd_sf"/>
</dbReference>
<protein>
    <submittedName>
        <fullName evidence="6">IclR family transcriptional regulator</fullName>
    </submittedName>
</protein>
<dbReference type="GO" id="GO:0003677">
    <property type="term" value="F:DNA binding"/>
    <property type="evidence" value="ECO:0007669"/>
    <property type="project" value="UniProtKB-KW"/>
</dbReference>